<name>A0A0N7LT67_9RHOB</name>
<evidence type="ECO:0008006" key="3">
    <source>
        <dbReference type="Google" id="ProtNLM"/>
    </source>
</evidence>
<gene>
    <name evidence="1" type="ORF">THS5294_01138</name>
</gene>
<sequence>MRKFTGVALTCAVLVSGCDSYISQQYQANPQNTIALQSIAASGRKANVASVRLAENVPERPTCRLAGPIDIGGGNDAATVVQQAFLTELLAADVFKAKGTPISIIVTKLEPDTFSGIWTIGMTVSTPKGSLDVQRATKYSTSFSAVAACNNTATAFNQALSLTILDVVKNPKFRAIL</sequence>
<organism evidence="1 2">
    <name type="scientific">Thalassobacter stenotrophicus</name>
    <dbReference type="NCBI Taxonomy" id="266809"/>
    <lineage>
        <taxon>Bacteria</taxon>
        <taxon>Pseudomonadati</taxon>
        <taxon>Pseudomonadota</taxon>
        <taxon>Alphaproteobacteria</taxon>
        <taxon>Rhodobacterales</taxon>
        <taxon>Roseobacteraceae</taxon>
        <taxon>Thalassobacter</taxon>
    </lineage>
</organism>
<dbReference type="EMBL" id="CYRX01000011">
    <property type="protein sequence ID" value="CUH59850.1"/>
    <property type="molecule type" value="Genomic_DNA"/>
</dbReference>
<evidence type="ECO:0000313" key="2">
    <source>
        <dbReference type="Proteomes" id="UP000051298"/>
    </source>
</evidence>
<dbReference type="AlphaFoldDB" id="A0A0N7LT67"/>
<accession>A0A0N7LT67</accession>
<evidence type="ECO:0000313" key="1">
    <source>
        <dbReference type="EMBL" id="CUH59850.1"/>
    </source>
</evidence>
<protein>
    <recommendedName>
        <fullName evidence="3">Lipoprotein</fullName>
    </recommendedName>
</protein>
<dbReference type="Proteomes" id="UP000051298">
    <property type="component" value="Unassembled WGS sequence"/>
</dbReference>
<dbReference type="PROSITE" id="PS51257">
    <property type="entry name" value="PROKAR_LIPOPROTEIN"/>
    <property type="match status" value="1"/>
</dbReference>
<proteinExistence type="predicted"/>
<dbReference type="RefSeq" id="WP_058122953.1">
    <property type="nucleotide sequence ID" value="NZ_CYRX01000011.1"/>
</dbReference>
<reference evidence="1 2" key="1">
    <citation type="submission" date="2015-09" db="EMBL/GenBank/DDBJ databases">
        <authorList>
            <consortium name="Swine Surveillance"/>
        </authorList>
    </citation>
    <scope>NUCLEOTIDE SEQUENCE [LARGE SCALE GENOMIC DNA]</scope>
    <source>
        <strain evidence="1 2">CECT 5294</strain>
    </source>
</reference>